<sequence length="146" mass="17430">MSNLKNDYFSSFKKLILWSDGGPHFKNKKLFFFFSEFSEELDILIEHNFLLPNHGASECDEMFGRLKQLETREKVKGNRPNNKQDYTNLIIEVKTFKGCRKFFQFYYTQTGSVQARHLSNEGNYELFPLEEIETPTRENQFKKFDE</sequence>
<accession>A0A9Q0LE78</accession>
<evidence type="ECO:0000313" key="2">
    <source>
        <dbReference type="Proteomes" id="UP001149090"/>
    </source>
</evidence>
<name>A0A9Q0LE78_ANAIG</name>
<proteinExistence type="predicted"/>
<gene>
    <name evidence="1" type="ORF">M0811_10572</name>
</gene>
<dbReference type="EMBL" id="JAPDFW010000091">
    <property type="protein sequence ID" value="KAJ5071088.1"/>
    <property type="molecule type" value="Genomic_DNA"/>
</dbReference>
<dbReference type="AlphaFoldDB" id="A0A9Q0LE78"/>
<protein>
    <submittedName>
        <fullName evidence="1">Uncharacterized protein</fullName>
    </submittedName>
</protein>
<keyword evidence="2" id="KW-1185">Reference proteome</keyword>
<comment type="caution">
    <text evidence="1">The sequence shown here is derived from an EMBL/GenBank/DDBJ whole genome shotgun (WGS) entry which is preliminary data.</text>
</comment>
<organism evidence="1 2">
    <name type="scientific">Anaeramoeba ignava</name>
    <name type="common">Anaerobic marine amoeba</name>
    <dbReference type="NCBI Taxonomy" id="1746090"/>
    <lineage>
        <taxon>Eukaryota</taxon>
        <taxon>Metamonada</taxon>
        <taxon>Anaeramoebidae</taxon>
        <taxon>Anaeramoeba</taxon>
    </lineage>
</organism>
<evidence type="ECO:0000313" key="1">
    <source>
        <dbReference type="EMBL" id="KAJ5071088.1"/>
    </source>
</evidence>
<reference evidence="1" key="1">
    <citation type="submission" date="2022-10" db="EMBL/GenBank/DDBJ databases">
        <title>Novel sulphate-reducing endosymbionts in the free-living metamonad Anaeramoeba.</title>
        <authorList>
            <person name="Jerlstrom-Hultqvist J."/>
            <person name="Cepicka I."/>
            <person name="Gallot-Lavallee L."/>
            <person name="Salas-Leiva D."/>
            <person name="Curtis B.A."/>
            <person name="Zahonova K."/>
            <person name="Pipaliya S."/>
            <person name="Dacks J."/>
            <person name="Roger A.J."/>
        </authorList>
    </citation>
    <scope>NUCLEOTIDE SEQUENCE</scope>
    <source>
        <strain evidence="1">BMAN</strain>
    </source>
</reference>
<dbReference type="Proteomes" id="UP001149090">
    <property type="component" value="Unassembled WGS sequence"/>
</dbReference>